<name>W9H7A8_9PROT</name>
<dbReference type="RefSeq" id="WP_037446866.1">
    <property type="nucleotide sequence ID" value="NZ_AVFL01000002.1"/>
</dbReference>
<comment type="caution">
    <text evidence="3">The sequence shown here is derived from an EMBL/GenBank/DDBJ whole genome shotgun (WGS) entry which is preliminary data.</text>
</comment>
<dbReference type="InterPro" id="IPR036291">
    <property type="entry name" value="NAD(P)-bd_dom_sf"/>
</dbReference>
<dbReference type="PANTHER" id="PTHR30388:SF6">
    <property type="entry name" value="XANTHINE DEHYDROGENASE SUBUNIT A-RELATED"/>
    <property type="match status" value="1"/>
</dbReference>
<dbReference type="InterPro" id="IPR027051">
    <property type="entry name" value="XdhC_Rossmann_dom"/>
</dbReference>
<organism evidence="3 4">
    <name type="scientific">Skermanella stibiiresistens SB22</name>
    <dbReference type="NCBI Taxonomy" id="1385369"/>
    <lineage>
        <taxon>Bacteria</taxon>
        <taxon>Pseudomonadati</taxon>
        <taxon>Pseudomonadota</taxon>
        <taxon>Alphaproteobacteria</taxon>
        <taxon>Rhodospirillales</taxon>
        <taxon>Azospirillaceae</taxon>
        <taxon>Skermanella</taxon>
    </lineage>
</organism>
<dbReference type="InterPro" id="IPR003777">
    <property type="entry name" value="XdhC_CoxI"/>
</dbReference>
<evidence type="ECO:0000313" key="4">
    <source>
        <dbReference type="Proteomes" id="UP000019486"/>
    </source>
</evidence>
<reference evidence="3 4" key="1">
    <citation type="submission" date="2013-08" db="EMBL/GenBank/DDBJ databases">
        <title>The genome sequence of Skermanella stibiiresistens.</title>
        <authorList>
            <person name="Zhu W."/>
            <person name="Wang G."/>
        </authorList>
    </citation>
    <scope>NUCLEOTIDE SEQUENCE [LARGE SCALE GENOMIC DNA]</scope>
    <source>
        <strain evidence="3 4">SB22</strain>
    </source>
</reference>
<dbReference type="SUPFAM" id="SSF51735">
    <property type="entry name" value="NAD(P)-binding Rossmann-fold domains"/>
    <property type="match status" value="1"/>
</dbReference>
<dbReference type="STRING" id="1385369.N825_18495"/>
<dbReference type="Pfam" id="PF13478">
    <property type="entry name" value="XdhC_C"/>
    <property type="match status" value="1"/>
</dbReference>
<gene>
    <name evidence="3" type="ORF">N825_18495</name>
</gene>
<evidence type="ECO:0000259" key="1">
    <source>
        <dbReference type="Pfam" id="PF02625"/>
    </source>
</evidence>
<dbReference type="Pfam" id="PF02625">
    <property type="entry name" value="XdhC_CoxI"/>
    <property type="match status" value="1"/>
</dbReference>
<dbReference type="InterPro" id="IPR014308">
    <property type="entry name" value="Xanthine_DH_XdhC"/>
</dbReference>
<evidence type="ECO:0000259" key="2">
    <source>
        <dbReference type="Pfam" id="PF13478"/>
    </source>
</evidence>
<feature type="domain" description="XdhC- CoxI" evidence="1">
    <location>
        <begin position="13"/>
        <end position="68"/>
    </location>
</feature>
<keyword evidence="4" id="KW-1185">Reference proteome</keyword>
<evidence type="ECO:0000313" key="3">
    <source>
        <dbReference type="EMBL" id="EWY41944.1"/>
    </source>
</evidence>
<protein>
    <submittedName>
        <fullName evidence="3">Xanthine dehydrogenase</fullName>
    </submittedName>
</protein>
<dbReference type="NCBIfam" id="TIGR02964">
    <property type="entry name" value="xanthine_xdhC"/>
    <property type="match status" value="1"/>
</dbReference>
<accession>W9H7A8</accession>
<dbReference type="OrthoDB" id="61481at2"/>
<dbReference type="AlphaFoldDB" id="W9H7A8"/>
<dbReference type="Proteomes" id="UP000019486">
    <property type="component" value="Unassembled WGS sequence"/>
</dbReference>
<dbReference type="EMBL" id="AVFL01000002">
    <property type="protein sequence ID" value="EWY41944.1"/>
    <property type="molecule type" value="Genomic_DNA"/>
</dbReference>
<dbReference type="PANTHER" id="PTHR30388">
    <property type="entry name" value="ALDEHYDE OXIDOREDUCTASE MOLYBDENUM COFACTOR ASSEMBLY PROTEIN"/>
    <property type="match status" value="1"/>
</dbReference>
<dbReference type="Gene3D" id="3.40.50.720">
    <property type="entry name" value="NAD(P)-binding Rossmann-like Domain"/>
    <property type="match status" value="1"/>
</dbReference>
<sequence length="287" mass="30516">MTSDLAPALRAMLRRGEPAALVTVADARGSTPREQGARMLVGVDRTVGTIGGGRLEWDAIERARALAMMAAAAGETEVMVDVPLGPALGQCCGGHVRLRLERADDSVLERIEAEERAVLEALPRVQVFGAGHVGKAIASALAPLPFDVWWIDGRAEEFPAVMPGPNVRRIVTDAPLDVVAEAPAGACHLVLTHLHALDFEITEAILRRGDFAYAGLIGSATKRRRFERTFTAHGGDARVLPRLTCPIGSAALRDKRPPVIAALVAAELLITLTKASKEAREPADAEV</sequence>
<feature type="domain" description="XdhC Rossmann" evidence="2">
    <location>
        <begin position="126"/>
        <end position="268"/>
    </location>
</feature>
<dbReference type="PATRIC" id="fig|1385369.3.peg.627"/>
<proteinExistence type="predicted"/>
<dbReference type="InterPro" id="IPR052698">
    <property type="entry name" value="MoCofactor_Util/Proc"/>
</dbReference>